<protein>
    <submittedName>
        <fullName evidence="4">DUF4115 domain-containing protein</fullName>
    </submittedName>
</protein>
<dbReference type="InterPro" id="IPR025194">
    <property type="entry name" value="RodZ-like_C"/>
</dbReference>
<dbReference type="Pfam" id="PF13464">
    <property type="entry name" value="RodZ_C"/>
    <property type="match status" value="1"/>
</dbReference>
<dbReference type="SUPFAM" id="SSF47413">
    <property type="entry name" value="lambda repressor-like DNA-binding domains"/>
    <property type="match status" value="1"/>
</dbReference>
<dbReference type="InterPro" id="IPR010982">
    <property type="entry name" value="Lambda_DNA-bd_dom_sf"/>
</dbReference>
<feature type="domain" description="Cytoskeleton protein RodZ-like C-terminal" evidence="3">
    <location>
        <begin position="182"/>
        <end position="247"/>
    </location>
</feature>
<dbReference type="RefSeq" id="WP_222825098.1">
    <property type="nucleotide sequence ID" value="NZ_JAHWXP010000003.1"/>
</dbReference>
<dbReference type="InterPro" id="IPR001387">
    <property type="entry name" value="Cro/C1-type_HTH"/>
</dbReference>
<dbReference type="PANTHER" id="PTHR34475">
    <property type="match status" value="1"/>
</dbReference>
<dbReference type="Pfam" id="PF13413">
    <property type="entry name" value="HTH_25"/>
    <property type="match status" value="1"/>
</dbReference>
<keyword evidence="2" id="KW-0472">Membrane</keyword>
<sequence>MAEDEATFEIDNSEPTAPGERLRAAREAKGMSVQDVASATRIPKRHLETIEDGDFAVLPGRTYAIGFSRSYAKAVGLNDEEIVNDVREQLGIEDPAERLRDGTMQTEDPTRLPSRGLVIASIIAGIVLLIGVFAFSRSFFAPESEADSLLAAEEQRTLTEEDARAAATERASQRAIASGPVVFTATQDVWVRFYDGVESNVLLEKVMSEGERYTIPETAEDPQIRTGAPYALAITVGGQSVPVLGEGDVVISDVPVSAQALLARGETEGDAASNGGGDAQR</sequence>
<feature type="region of interest" description="Disordered" evidence="1">
    <location>
        <begin position="1"/>
        <end position="20"/>
    </location>
</feature>
<accession>A0ABS7PEQ6</accession>
<evidence type="ECO:0000256" key="1">
    <source>
        <dbReference type="SAM" id="MobiDB-lite"/>
    </source>
</evidence>
<dbReference type="CDD" id="cd00093">
    <property type="entry name" value="HTH_XRE"/>
    <property type="match status" value="1"/>
</dbReference>
<dbReference type="EMBL" id="JAHWXP010000003">
    <property type="protein sequence ID" value="MBY8337558.1"/>
    <property type="molecule type" value="Genomic_DNA"/>
</dbReference>
<feature type="transmembrane region" description="Helical" evidence="2">
    <location>
        <begin position="117"/>
        <end position="135"/>
    </location>
</feature>
<keyword evidence="2" id="KW-0812">Transmembrane</keyword>
<name>A0ABS7PEQ6_9SPHN</name>
<comment type="caution">
    <text evidence="4">The sequence shown here is derived from an EMBL/GenBank/DDBJ whole genome shotgun (WGS) entry which is preliminary data.</text>
</comment>
<keyword evidence="5" id="KW-1185">Reference proteome</keyword>
<evidence type="ECO:0000313" key="4">
    <source>
        <dbReference type="EMBL" id="MBY8337558.1"/>
    </source>
</evidence>
<dbReference type="Gene3D" id="1.10.260.40">
    <property type="entry name" value="lambda repressor-like DNA-binding domains"/>
    <property type="match status" value="1"/>
</dbReference>
<dbReference type="InterPro" id="IPR050400">
    <property type="entry name" value="Bact_Cytoskel_RodZ"/>
</dbReference>
<feature type="compositionally biased region" description="Acidic residues" evidence="1">
    <location>
        <begin position="1"/>
        <end position="12"/>
    </location>
</feature>
<reference evidence="4 5" key="1">
    <citation type="submission" date="2021-07" db="EMBL/GenBank/DDBJ databases">
        <title>Alteriqipengyuania abyssalis NZ-12B nov, sp.nov isolated from deep sea sponge in pacific ocean.</title>
        <authorList>
            <person name="Tareen S."/>
            <person name="Wink J."/>
        </authorList>
    </citation>
    <scope>NUCLEOTIDE SEQUENCE [LARGE SCALE GENOMIC DNA]</scope>
    <source>
        <strain evidence="4 5">NZ-12B</strain>
    </source>
</reference>
<proteinExistence type="predicted"/>
<keyword evidence="2" id="KW-1133">Transmembrane helix</keyword>
<dbReference type="Proteomes" id="UP000759298">
    <property type="component" value="Unassembled WGS sequence"/>
</dbReference>
<gene>
    <name evidence="4" type="ORF">KYN89_10895</name>
</gene>
<evidence type="ECO:0000313" key="5">
    <source>
        <dbReference type="Proteomes" id="UP000759298"/>
    </source>
</evidence>
<evidence type="ECO:0000259" key="3">
    <source>
        <dbReference type="Pfam" id="PF13464"/>
    </source>
</evidence>
<dbReference type="PANTHER" id="PTHR34475:SF1">
    <property type="entry name" value="CYTOSKELETON PROTEIN RODZ"/>
    <property type="match status" value="1"/>
</dbReference>
<evidence type="ECO:0000256" key="2">
    <source>
        <dbReference type="SAM" id="Phobius"/>
    </source>
</evidence>
<organism evidence="4 5">
    <name type="scientific">Alteriqipengyuania abyssalis</name>
    <dbReference type="NCBI Taxonomy" id="2860200"/>
    <lineage>
        <taxon>Bacteria</taxon>
        <taxon>Pseudomonadati</taxon>
        <taxon>Pseudomonadota</taxon>
        <taxon>Alphaproteobacteria</taxon>
        <taxon>Sphingomonadales</taxon>
        <taxon>Erythrobacteraceae</taxon>
        <taxon>Alteriqipengyuania</taxon>
    </lineage>
</organism>